<dbReference type="InterPro" id="IPR017871">
    <property type="entry name" value="ABC_transporter-like_CS"/>
</dbReference>
<dbReference type="HOGENOM" id="CLU_000604_1_23_9"/>
<comment type="similarity">
    <text evidence="1">Belongs to the ABC transporter superfamily.</text>
</comment>
<dbReference type="InterPro" id="IPR003593">
    <property type="entry name" value="AAA+_ATPase"/>
</dbReference>
<dbReference type="RefSeq" id="WP_011082587.1">
    <property type="nucleotide sequence ID" value="NC_004461.1"/>
</dbReference>
<dbReference type="PROSITE" id="PS50893">
    <property type="entry name" value="ABC_TRANSPORTER_2"/>
    <property type="match status" value="1"/>
</dbReference>
<dbReference type="Pfam" id="PF00005">
    <property type="entry name" value="ABC_tran"/>
    <property type="match status" value="1"/>
</dbReference>
<dbReference type="CDD" id="cd03257">
    <property type="entry name" value="ABC_NikE_OppD_transporters"/>
    <property type="match status" value="1"/>
</dbReference>
<keyword evidence="2" id="KW-0813">Transport</keyword>
<dbReference type="eggNOG" id="COG1124">
    <property type="taxonomic scope" value="Bacteria"/>
</dbReference>
<keyword evidence="4" id="KW-0067">ATP-binding</keyword>
<protein>
    <submittedName>
        <fullName evidence="6">Opp-1F protein</fullName>
    </submittedName>
</protein>
<feature type="domain" description="ABC transporter" evidence="5">
    <location>
        <begin position="2"/>
        <end position="244"/>
    </location>
</feature>
<proteinExistence type="inferred from homology"/>
<dbReference type="EMBL" id="AE015929">
    <property type="protein sequence ID" value="AAO03807.1"/>
    <property type="molecule type" value="Genomic_DNA"/>
</dbReference>
<evidence type="ECO:0000256" key="1">
    <source>
        <dbReference type="ARBA" id="ARBA00005417"/>
    </source>
</evidence>
<dbReference type="SMART" id="SM00382">
    <property type="entry name" value="AAA"/>
    <property type="match status" value="1"/>
</dbReference>
<evidence type="ECO:0000256" key="4">
    <source>
        <dbReference type="ARBA" id="ARBA00022840"/>
    </source>
</evidence>
<evidence type="ECO:0000256" key="2">
    <source>
        <dbReference type="ARBA" id="ARBA00022448"/>
    </source>
</evidence>
<dbReference type="PROSITE" id="PS00211">
    <property type="entry name" value="ABC_TRANSPORTER_1"/>
    <property type="match status" value="1"/>
</dbReference>
<dbReference type="InterPro" id="IPR027417">
    <property type="entry name" value="P-loop_NTPase"/>
</dbReference>
<organism evidence="6 7">
    <name type="scientific">Staphylococcus epidermidis (strain ATCC 12228 / FDA PCI 1200)</name>
    <dbReference type="NCBI Taxonomy" id="176280"/>
    <lineage>
        <taxon>Bacteria</taxon>
        <taxon>Bacillati</taxon>
        <taxon>Bacillota</taxon>
        <taxon>Bacilli</taxon>
        <taxon>Bacillales</taxon>
        <taxon>Staphylococcaceae</taxon>
        <taxon>Staphylococcus</taxon>
    </lineage>
</organism>
<dbReference type="OrthoDB" id="9802264at2"/>
<evidence type="ECO:0000313" key="7">
    <source>
        <dbReference type="Proteomes" id="UP000001411"/>
    </source>
</evidence>
<dbReference type="AlphaFoldDB" id="A0A0H2VED2"/>
<sequence length="249" mass="28317">MLKVQNVIKFYGKKSMFRDKRIPVVKGVSFDCPTGASVAIIGESGSGKSTLSRMILGLEKPDQGQVTLDGQPVHLKKVRRHRIAAVFQDYTSSLHPFHTVKDILFEVMNQCRCTSKENMEEYVTVLLREVGLKSDCLYCYPHMLSGGEAQRVAIARAICMQPDYILFDEAISSLDMSMQTQILDLLKRLRHLHQLSYIFITHDIQAATYICDDLLIFKNGCIEARTSISELHRQQNGYTRELIDKQLSI</sequence>
<name>A0A0H2VED2_STAES</name>
<gene>
    <name evidence="6" type="ordered locus">SE_0210</name>
</gene>
<evidence type="ECO:0000313" key="6">
    <source>
        <dbReference type="EMBL" id="AAO03807.1"/>
    </source>
</evidence>
<dbReference type="InterPro" id="IPR050319">
    <property type="entry name" value="ABC_transp_ATP-bind"/>
</dbReference>
<keyword evidence="3" id="KW-0547">Nucleotide-binding</keyword>
<evidence type="ECO:0000259" key="5">
    <source>
        <dbReference type="PROSITE" id="PS50893"/>
    </source>
</evidence>
<reference evidence="6 7" key="1">
    <citation type="journal article" date="2003" name="Mol. Microbiol.">
        <title>Genome-based analysis of virulence genes in a non-biofilm-forming Staphylococcus epidermidis strain (ATCC 12228).</title>
        <authorList>
            <person name="Zhang Y.Q."/>
            <person name="Ren S.X."/>
            <person name="Li H.L."/>
            <person name="Wang Y.X."/>
            <person name="Fu G."/>
            <person name="Yang J."/>
            <person name="Qin Z.Q."/>
            <person name="Miao Y.G."/>
            <person name="Wang W.Y."/>
            <person name="Chen R.S."/>
            <person name="Shen Y."/>
            <person name="Chen Z."/>
            <person name="Yuan Z.H."/>
            <person name="Zhao G.P."/>
            <person name="Qu D."/>
            <person name="Danchin A."/>
            <person name="Wen Y.M."/>
        </authorList>
    </citation>
    <scope>NUCLEOTIDE SEQUENCE [LARGE SCALE GENOMIC DNA]</scope>
    <source>
        <strain evidence="7">ATCC 12228 / FDA PCI 1200</strain>
    </source>
</reference>
<evidence type="ECO:0000256" key="3">
    <source>
        <dbReference type="ARBA" id="ARBA00022741"/>
    </source>
</evidence>
<dbReference type="KEGG" id="sep:SE_0210"/>
<dbReference type="InterPro" id="IPR003439">
    <property type="entry name" value="ABC_transporter-like_ATP-bd"/>
</dbReference>
<dbReference type="PANTHER" id="PTHR43776:SF7">
    <property type="entry name" value="D,D-DIPEPTIDE TRANSPORT ATP-BINDING PROTEIN DDPF-RELATED"/>
    <property type="match status" value="1"/>
</dbReference>
<dbReference type="GO" id="GO:0055085">
    <property type="term" value="P:transmembrane transport"/>
    <property type="evidence" value="ECO:0007669"/>
    <property type="project" value="UniProtKB-ARBA"/>
</dbReference>
<dbReference type="PATRIC" id="fig|176280.10.peg.189"/>
<accession>A0A0H2VED2</accession>
<dbReference type="Proteomes" id="UP000001411">
    <property type="component" value="Chromosome"/>
</dbReference>
<dbReference type="Gene3D" id="3.40.50.300">
    <property type="entry name" value="P-loop containing nucleotide triphosphate hydrolases"/>
    <property type="match status" value="1"/>
</dbReference>
<dbReference type="GO" id="GO:0005524">
    <property type="term" value="F:ATP binding"/>
    <property type="evidence" value="ECO:0007669"/>
    <property type="project" value="UniProtKB-KW"/>
</dbReference>
<dbReference type="SUPFAM" id="SSF52540">
    <property type="entry name" value="P-loop containing nucleoside triphosphate hydrolases"/>
    <property type="match status" value="1"/>
</dbReference>
<dbReference type="GO" id="GO:0016887">
    <property type="term" value="F:ATP hydrolysis activity"/>
    <property type="evidence" value="ECO:0007669"/>
    <property type="project" value="InterPro"/>
</dbReference>
<dbReference type="PANTHER" id="PTHR43776">
    <property type="entry name" value="TRANSPORT ATP-BINDING PROTEIN"/>
    <property type="match status" value="1"/>
</dbReference>